<keyword evidence="4 7" id="KW-0732">Signal</keyword>
<evidence type="ECO:0000256" key="1">
    <source>
        <dbReference type="ARBA" id="ARBA00009431"/>
    </source>
</evidence>
<dbReference type="GO" id="GO:0004185">
    <property type="term" value="F:serine-type carboxypeptidase activity"/>
    <property type="evidence" value="ECO:0007669"/>
    <property type="project" value="UniProtKB-UniRule"/>
</dbReference>
<keyword evidence="3 7" id="KW-0645">Protease</keyword>
<comment type="similarity">
    <text evidence="1 7">Belongs to the peptidase S10 family.</text>
</comment>
<dbReference type="Proteomes" id="UP000479000">
    <property type="component" value="Unassembled WGS sequence"/>
</dbReference>
<dbReference type="PROSITE" id="PS00131">
    <property type="entry name" value="CARBOXYPEPT_SER_SER"/>
    <property type="match status" value="1"/>
</dbReference>
<evidence type="ECO:0000256" key="3">
    <source>
        <dbReference type="ARBA" id="ARBA00022670"/>
    </source>
</evidence>
<dbReference type="PANTHER" id="PTHR11802:SF472">
    <property type="entry name" value="SERINE CARBOXYPEPTIDASE CPVL-RELATED"/>
    <property type="match status" value="1"/>
</dbReference>
<evidence type="ECO:0000256" key="7">
    <source>
        <dbReference type="RuleBase" id="RU361156"/>
    </source>
</evidence>
<dbReference type="InterPro" id="IPR029058">
    <property type="entry name" value="AB_hydrolase_fold"/>
</dbReference>
<keyword evidence="9" id="KW-1185">Reference proteome</keyword>
<evidence type="ECO:0000313" key="9">
    <source>
        <dbReference type="Proteomes" id="UP000479000"/>
    </source>
</evidence>
<evidence type="ECO:0000313" key="8">
    <source>
        <dbReference type="EMBL" id="CAA9999027.1"/>
    </source>
</evidence>
<accession>A0A6H5G8Z1</accession>
<organism evidence="8 9">
    <name type="scientific">Nesidiocoris tenuis</name>
    <dbReference type="NCBI Taxonomy" id="355587"/>
    <lineage>
        <taxon>Eukaryota</taxon>
        <taxon>Metazoa</taxon>
        <taxon>Ecdysozoa</taxon>
        <taxon>Arthropoda</taxon>
        <taxon>Hexapoda</taxon>
        <taxon>Insecta</taxon>
        <taxon>Pterygota</taxon>
        <taxon>Neoptera</taxon>
        <taxon>Paraneoptera</taxon>
        <taxon>Hemiptera</taxon>
        <taxon>Heteroptera</taxon>
        <taxon>Panheteroptera</taxon>
        <taxon>Cimicomorpha</taxon>
        <taxon>Miridae</taxon>
        <taxon>Dicyphina</taxon>
        <taxon>Nesidiocoris</taxon>
    </lineage>
</organism>
<keyword evidence="5 7" id="KW-0378">Hydrolase</keyword>
<dbReference type="SUPFAM" id="SSF53474">
    <property type="entry name" value="alpha/beta-Hydrolases"/>
    <property type="match status" value="1"/>
</dbReference>
<feature type="chain" id="PRO_5026372392" description="Carboxypeptidase" evidence="7">
    <location>
        <begin position="22"/>
        <end position="459"/>
    </location>
</feature>
<name>A0A6H5G8Z1_9HEMI</name>
<dbReference type="EMBL" id="CADCXU010008050">
    <property type="protein sequence ID" value="CAA9999027.1"/>
    <property type="molecule type" value="Genomic_DNA"/>
</dbReference>
<evidence type="ECO:0000256" key="6">
    <source>
        <dbReference type="ARBA" id="ARBA00023180"/>
    </source>
</evidence>
<dbReference type="AlphaFoldDB" id="A0A6H5G8Z1"/>
<protein>
    <recommendedName>
        <fullName evidence="7">Carboxypeptidase</fullName>
        <ecNumber evidence="7">3.4.16.-</ecNumber>
    </recommendedName>
</protein>
<dbReference type="OrthoDB" id="443318at2759"/>
<dbReference type="PANTHER" id="PTHR11802">
    <property type="entry name" value="SERINE PROTEASE FAMILY S10 SERINE CARBOXYPEPTIDASE"/>
    <property type="match status" value="1"/>
</dbReference>
<dbReference type="PROSITE" id="PS00560">
    <property type="entry name" value="CARBOXYPEPT_SER_HIS"/>
    <property type="match status" value="1"/>
</dbReference>
<evidence type="ECO:0000256" key="2">
    <source>
        <dbReference type="ARBA" id="ARBA00022645"/>
    </source>
</evidence>
<keyword evidence="6" id="KW-0325">Glycoprotein</keyword>
<reference evidence="8 9" key="1">
    <citation type="submission" date="2020-02" db="EMBL/GenBank/DDBJ databases">
        <authorList>
            <person name="Ferguson B K."/>
        </authorList>
    </citation>
    <scope>NUCLEOTIDE SEQUENCE [LARGE SCALE GENOMIC DNA]</scope>
</reference>
<dbReference type="GO" id="GO:0006508">
    <property type="term" value="P:proteolysis"/>
    <property type="evidence" value="ECO:0007669"/>
    <property type="project" value="UniProtKB-KW"/>
</dbReference>
<keyword evidence="2 7" id="KW-0121">Carboxypeptidase</keyword>
<dbReference type="Pfam" id="PF00450">
    <property type="entry name" value="Peptidase_S10"/>
    <property type="match status" value="1"/>
</dbReference>
<dbReference type="InterPro" id="IPR033124">
    <property type="entry name" value="Ser_caboxypep_his_AS"/>
</dbReference>
<dbReference type="PRINTS" id="PR00724">
    <property type="entry name" value="CRBOXYPTASEC"/>
</dbReference>
<proteinExistence type="inferred from homology"/>
<dbReference type="Gene3D" id="3.40.50.1820">
    <property type="entry name" value="alpha/beta hydrolase"/>
    <property type="match status" value="1"/>
</dbReference>
<dbReference type="InterPro" id="IPR001563">
    <property type="entry name" value="Peptidase_S10"/>
</dbReference>
<dbReference type="FunFam" id="3.40.50.1820:FF:000096">
    <property type="entry name" value="Carboxypeptidase vitellogenic-like"/>
    <property type="match status" value="1"/>
</dbReference>
<dbReference type="InterPro" id="IPR018202">
    <property type="entry name" value="Ser_caboxypep_ser_AS"/>
</dbReference>
<feature type="signal peptide" evidence="7">
    <location>
        <begin position="1"/>
        <end position="21"/>
    </location>
</feature>
<evidence type="ECO:0000256" key="4">
    <source>
        <dbReference type="ARBA" id="ARBA00022729"/>
    </source>
</evidence>
<dbReference type="EC" id="3.4.16.-" evidence="7"/>
<sequence>MELEYFAFLFSFFVRFQSCAGLGLNFYPNLSPCNPTGPVGEPLFLTPYIESGRAQEGRRASLVPPLLDDVKSYSGYLTINKSSRSNLFFWYFPAESQSKDAPVALWLQGGPGGSSMFGLFTETGPLEIKLDLSLRRRKYSWTNDFHMLYIDNPVGTGFSFTKDPKAYVTNEEEVGRDLYLALVQFFQLFPEIRRNDFYITGESYAGKYIPALAYAIHANNPSAGVKMNLKGFAIGNGLVDPENMMKYGDYLWEHGLVDREGLARFHAVENSIVDAIRSERFADAAAGFEKVFRLVVETTGNVDMYDYLIDGEDEIKDTIIGKFLCQAKVRKSIHVGNLTYNDGSTVASMLREDMMKSVKPWFQVLLEHYRVLLYNGQLDIVVAYPLTVRFVEKLEWSGKGEYLKAKRKIWTAGGKVAGYSKTAKNFTEILVRDAGHMVPSDQPLFAYDMISKFFKNIPF</sequence>
<gene>
    <name evidence="8" type="ORF">NTEN_LOCUS5310</name>
</gene>
<evidence type="ECO:0000256" key="5">
    <source>
        <dbReference type="ARBA" id="ARBA00022801"/>
    </source>
</evidence>